<dbReference type="PROSITE" id="PS51257">
    <property type="entry name" value="PROKAR_LIPOPROTEIN"/>
    <property type="match status" value="1"/>
</dbReference>
<dbReference type="EMBL" id="CP076132">
    <property type="protein sequence ID" value="QWG00837.1"/>
    <property type="molecule type" value="Genomic_DNA"/>
</dbReference>
<evidence type="ECO:0000313" key="2">
    <source>
        <dbReference type="Proteomes" id="UP000678679"/>
    </source>
</evidence>
<keyword evidence="2" id="KW-1185">Reference proteome</keyword>
<gene>
    <name evidence="1" type="ORF">KMW28_14370</name>
</gene>
<dbReference type="AlphaFoldDB" id="A0AAX1N027"/>
<proteinExistence type="predicted"/>
<protein>
    <recommendedName>
        <fullName evidence="3">Lipoprotein</fullName>
    </recommendedName>
</protein>
<reference evidence="1 2" key="1">
    <citation type="submission" date="2021-05" db="EMBL/GenBank/DDBJ databases">
        <title>Comparative genomic studies on the polysaccharide-degrading batcterial strains of the Flammeovirga genus.</title>
        <authorList>
            <person name="Zewei F."/>
            <person name="Zheng Z."/>
            <person name="Yu L."/>
            <person name="Ruyue G."/>
            <person name="Yanhong M."/>
            <person name="Yuanyuan C."/>
            <person name="Jingyan G."/>
            <person name="Wenjun H."/>
        </authorList>
    </citation>
    <scope>NUCLEOTIDE SEQUENCE [LARGE SCALE GENOMIC DNA]</scope>
    <source>
        <strain evidence="1 2">NBRC:100898</strain>
    </source>
</reference>
<dbReference type="RefSeq" id="WP_169665169.1">
    <property type="nucleotide sequence ID" value="NZ_CP076132.1"/>
</dbReference>
<dbReference type="Proteomes" id="UP000678679">
    <property type="component" value="Chromosome 1"/>
</dbReference>
<evidence type="ECO:0000313" key="1">
    <source>
        <dbReference type="EMBL" id="QWG00837.1"/>
    </source>
</evidence>
<evidence type="ECO:0008006" key="3">
    <source>
        <dbReference type="Google" id="ProtNLM"/>
    </source>
</evidence>
<accession>A0AAX1N027</accession>
<organism evidence="1 2">
    <name type="scientific">Flammeovirga yaeyamensis</name>
    <dbReference type="NCBI Taxonomy" id="367791"/>
    <lineage>
        <taxon>Bacteria</taxon>
        <taxon>Pseudomonadati</taxon>
        <taxon>Bacteroidota</taxon>
        <taxon>Cytophagia</taxon>
        <taxon>Cytophagales</taxon>
        <taxon>Flammeovirgaceae</taxon>
        <taxon>Flammeovirga</taxon>
    </lineage>
</organism>
<sequence length="88" mass="10830">MNYFKSITFFVLFSIFTISCDNHNELDDFMALKRLENTSNYNDFRKEYLRTNHEALEELHHRYNKDSFLIIHDVYSEFMIMKLYSELK</sequence>
<name>A0AAX1N027_9BACT</name>
<dbReference type="KEGG" id="fya:KMW28_14370"/>